<evidence type="ECO:0000259" key="4">
    <source>
        <dbReference type="PROSITE" id="PS50987"/>
    </source>
</evidence>
<feature type="domain" description="HTH arsR-type" evidence="4">
    <location>
        <begin position="4"/>
        <end position="99"/>
    </location>
</feature>
<dbReference type="PROSITE" id="PS50987">
    <property type="entry name" value="HTH_ARSR_2"/>
    <property type="match status" value="1"/>
</dbReference>
<dbReference type="Gene3D" id="1.10.10.10">
    <property type="entry name" value="Winged helix-like DNA-binding domain superfamily/Winged helix DNA-binding domain"/>
    <property type="match status" value="1"/>
</dbReference>
<evidence type="ECO:0000256" key="1">
    <source>
        <dbReference type="ARBA" id="ARBA00023015"/>
    </source>
</evidence>
<evidence type="ECO:0000256" key="3">
    <source>
        <dbReference type="ARBA" id="ARBA00023163"/>
    </source>
</evidence>
<dbReference type="InterPro" id="IPR036388">
    <property type="entry name" value="WH-like_DNA-bd_sf"/>
</dbReference>
<dbReference type="AlphaFoldDB" id="A0A2T2WDD2"/>
<dbReference type="InterPro" id="IPR011991">
    <property type="entry name" value="ArsR-like_HTH"/>
</dbReference>
<dbReference type="GO" id="GO:0003677">
    <property type="term" value="F:DNA binding"/>
    <property type="evidence" value="ECO:0007669"/>
    <property type="project" value="UniProtKB-KW"/>
</dbReference>
<dbReference type="GO" id="GO:0003700">
    <property type="term" value="F:DNA-binding transcription factor activity"/>
    <property type="evidence" value="ECO:0007669"/>
    <property type="project" value="InterPro"/>
</dbReference>
<dbReference type="SMART" id="SM00418">
    <property type="entry name" value="HTH_ARSR"/>
    <property type="match status" value="1"/>
</dbReference>
<keyword evidence="1" id="KW-0805">Transcription regulation</keyword>
<dbReference type="Pfam" id="PF01022">
    <property type="entry name" value="HTH_5"/>
    <property type="match status" value="1"/>
</dbReference>
<dbReference type="EMBL" id="PXYV01000074">
    <property type="protein sequence ID" value="PSR20247.1"/>
    <property type="molecule type" value="Genomic_DNA"/>
</dbReference>
<dbReference type="NCBIfam" id="NF033788">
    <property type="entry name" value="HTH_metalloreg"/>
    <property type="match status" value="1"/>
</dbReference>
<organism evidence="5 6">
    <name type="scientific">Sulfobacillus acidophilus</name>
    <dbReference type="NCBI Taxonomy" id="53633"/>
    <lineage>
        <taxon>Bacteria</taxon>
        <taxon>Bacillati</taxon>
        <taxon>Bacillota</taxon>
        <taxon>Clostridia</taxon>
        <taxon>Eubacteriales</taxon>
        <taxon>Clostridiales Family XVII. Incertae Sedis</taxon>
        <taxon>Sulfobacillus</taxon>
    </lineage>
</organism>
<dbReference type="PANTHER" id="PTHR43132">
    <property type="entry name" value="ARSENICAL RESISTANCE OPERON REPRESSOR ARSR-RELATED"/>
    <property type="match status" value="1"/>
</dbReference>
<evidence type="ECO:0000256" key="2">
    <source>
        <dbReference type="ARBA" id="ARBA00023125"/>
    </source>
</evidence>
<dbReference type="SUPFAM" id="SSF46785">
    <property type="entry name" value="Winged helix' DNA-binding domain"/>
    <property type="match status" value="1"/>
</dbReference>
<name>A0A2T2WDD2_9FIRM</name>
<keyword evidence="3" id="KW-0804">Transcription</keyword>
<protein>
    <submittedName>
        <fullName evidence="5">Transcriptional regulator</fullName>
    </submittedName>
</protein>
<reference evidence="5 6" key="1">
    <citation type="journal article" date="2014" name="BMC Genomics">
        <title>Comparison of environmental and isolate Sulfobacillus genomes reveals diverse carbon, sulfur, nitrogen, and hydrogen metabolisms.</title>
        <authorList>
            <person name="Justice N.B."/>
            <person name="Norman A."/>
            <person name="Brown C.T."/>
            <person name="Singh A."/>
            <person name="Thomas B.C."/>
            <person name="Banfield J.F."/>
        </authorList>
    </citation>
    <scope>NUCLEOTIDE SEQUENCE [LARGE SCALE GENOMIC DNA]</scope>
    <source>
        <strain evidence="5">AMDSBA3</strain>
    </source>
</reference>
<gene>
    <name evidence="5" type="ORF">C7B45_15800</name>
</gene>
<dbReference type="InterPro" id="IPR051011">
    <property type="entry name" value="Metal_resp_trans_reg"/>
</dbReference>
<sequence>MATMSQESYVLWADFWQALSHPIRLRVLAALRQTGPLNVGELVSQLNITQGHLSNHLACLKNCGLVTTESRGRFVYYRIADERVPALLDLGEAILSDHWAGVASCVMVNHKQTIGLENVLAARSK</sequence>
<dbReference type="PRINTS" id="PR00778">
    <property type="entry name" value="HTHARSR"/>
</dbReference>
<comment type="caution">
    <text evidence="5">The sequence shown here is derived from an EMBL/GenBank/DDBJ whole genome shotgun (WGS) entry which is preliminary data.</text>
</comment>
<evidence type="ECO:0000313" key="6">
    <source>
        <dbReference type="Proteomes" id="UP000241848"/>
    </source>
</evidence>
<dbReference type="Proteomes" id="UP000241848">
    <property type="component" value="Unassembled WGS sequence"/>
</dbReference>
<accession>A0A2T2WDD2</accession>
<dbReference type="InterPro" id="IPR036390">
    <property type="entry name" value="WH_DNA-bd_sf"/>
</dbReference>
<dbReference type="InterPro" id="IPR001845">
    <property type="entry name" value="HTH_ArsR_DNA-bd_dom"/>
</dbReference>
<evidence type="ECO:0000313" key="5">
    <source>
        <dbReference type="EMBL" id="PSR20247.1"/>
    </source>
</evidence>
<dbReference type="PANTHER" id="PTHR43132:SF2">
    <property type="entry name" value="ARSENICAL RESISTANCE OPERON REPRESSOR ARSR-RELATED"/>
    <property type="match status" value="1"/>
</dbReference>
<proteinExistence type="predicted"/>
<keyword evidence="2" id="KW-0238">DNA-binding</keyword>
<dbReference type="CDD" id="cd00090">
    <property type="entry name" value="HTH_ARSR"/>
    <property type="match status" value="1"/>
</dbReference>